<evidence type="ECO:0000259" key="1">
    <source>
        <dbReference type="Pfam" id="PF14295"/>
    </source>
</evidence>
<evidence type="ECO:0000313" key="2">
    <source>
        <dbReference type="EMBL" id="CAF4285867.1"/>
    </source>
</evidence>
<gene>
    <name evidence="2" type="ORF">FNK824_LOCUS40074</name>
</gene>
<reference evidence="2" key="1">
    <citation type="submission" date="2021-02" db="EMBL/GenBank/DDBJ databases">
        <authorList>
            <person name="Nowell W R."/>
        </authorList>
    </citation>
    <scope>NUCLEOTIDE SEQUENCE</scope>
</reference>
<comment type="caution">
    <text evidence="2">The sequence shown here is derived from an EMBL/GenBank/DDBJ whole genome shotgun (WGS) entry which is preliminary data.</text>
</comment>
<proteinExistence type="predicted"/>
<dbReference type="Pfam" id="PF14295">
    <property type="entry name" value="PAN_4"/>
    <property type="match status" value="1"/>
</dbReference>
<dbReference type="Gene3D" id="3.50.4.10">
    <property type="entry name" value="Hepatocyte Growth Factor"/>
    <property type="match status" value="1"/>
</dbReference>
<dbReference type="InterPro" id="IPR003609">
    <property type="entry name" value="Pan_app"/>
</dbReference>
<dbReference type="Proteomes" id="UP000663874">
    <property type="component" value="Unassembled WGS sequence"/>
</dbReference>
<name>A0A820H0H9_9BILA</name>
<organism evidence="2 3">
    <name type="scientific">Rotaria sordida</name>
    <dbReference type="NCBI Taxonomy" id="392033"/>
    <lineage>
        <taxon>Eukaryota</taxon>
        <taxon>Metazoa</taxon>
        <taxon>Spiralia</taxon>
        <taxon>Gnathifera</taxon>
        <taxon>Rotifera</taxon>
        <taxon>Eurotatoria</taxon>
        <taxon>Bdelloidea</taxon>
        <taxon>Philodinida</taxon>
        <taxon>Philodinidae</taxon>
        <taxon>Rotaria</taxon>
    </lineage>
</organism>
<accession>A0A820H0H9</accession>
<dbReference type="EMBL" id="CAJOBE010029566">
    <property type="protein sequence ID" value="CAF4285867.1"/>
    <property type="molecule type" value="Genomic_DNA"/>
</dbReference>
<dbReference type="PROSITE" id="PS51257">
    <property type="entry name" value="PROKAR_LIPOPROTEIN"/>
    <property type="match status" value="1"/>
</dbReference>
<dbReference type="AlphaFoldDB" id="A0A820H0H9"/>
<feature type="domain" description="Apple" evidence="1">
    <location>
        <begin position="4"/>
        <end position="46"/>
    </location>
</feature>
<feature type="non-terminal residue" evidence="2">
    <location>
        <position position="63"/>
    </location>
</feature>
<protein>
    <recommendedName>
        <fullName evidence="1">Apple domain-containing protein</fullName>
    </recommendedName>
</protein>
<evidence type="ECO:0000313" key="3">
    <source>
        <dbReference type="Proteomes" id="UP000663874"/>
    </source>
</evidence>
<sequence>MSCDFRGNDLSNVQIASQSCGGKCAETQRCTHFTWTQYNGGTCWMKSGTVSKSDAFSTTDSTM</sequence>